<dbReference type="RefSeq" id="WP_078332981.1">
    <property type="nucleotide sequence ID" value="NZ_MAFQ01000001.1"/>
</dbReference>
<dbReference type="EMBL" id="RXLR01000019">
    <property type="protein sequence ID" value="TDH19219.1"/>
    <property type="molecule type" value="Genomic_DNA"/>
</dbReference>
<dbReference type="SUPFAM" id="SSF53474">
    <property type="entry name" value="alpha/beta-Hydrolases"/>
    <property type="match status" value="1"/>
</dbReference>
<name>A0A4R5P765_9MYCO</name>
<dbReference type="GO" id="GO:0016787">
    <property type="term" value="F:hydrolase activity"/>
    <property type="evidence" value="ECO:0007669"/>
    <property type="project" value="UniProtKB-KW"/>
</dbReference>
<dbReference type="PANTHER" id="PTHR48081">
    <property type="entry name" value="AB HYDROLASE SUPERFAMILY PROTEIN C4A8.06C"/>
    <property type="match status" value="1"/>
</dbReference>
<evidence type="ECO:0000313" key="5">
    <source>
        <dbReference type="Proteomes" id="UP000295627"/>
    </source>
</evidence>
<evidence type="ECO:0000259" key="3">
    <source>
        <dbReference type="Pfam" id="PF20434"/>
    </source>
</evidence>
<evidence type="ECO:0000313" key="4">
    <source>
        <dbReference type="EMBL" id="TDH19219.1"/>
    </source>
</evidence>
<dbReference type="Pfam" id="PF20434">
    <property type="entry name" value="BD-FAE"/>
    <property type="match status" value="1"/>
</dbReference>
<sequence length="320" mass="34664">MDRPAIPRPVLRWTCALLTACLWAVAGCTGETSGPAEGIAARDAPVLSHVTVERFHYLTDGHSDPTQNWADLYLPAGRQDPDTIPLVVLIHGGAWQNQLGARVFEPLARELAVRGMAVYNVEYRRVGSGGGWPTTFHDVARALDYVIEVDKKHPQLTTDDELVVGHSAGAQLAVWGATRHHLSDDEVGSRPRFRPTRAVSLAGPLDMVYAAEHGDDRIVTVLGGMPDAVPERYLSVDPIQNIDIGTPVIALHGTRDHVVEPANSQRYVAAVKRQGGRAALELLPGQSHVSIVSPDSSAFDRVVRVITATSQTELDELLRG</sequence>
<feature type="chain" id="PRO_5020444461" evidence="2">
    <location>
        <begin position="27"/>
        <end position="320"/>
    </location>
</feature>
<proteinExistence type="predicted"/>
<dbReference type="InterPro" id="IPR050300">
    <property type="entry name" value="GDXG_lipolytic_enzyme"/>
</dbReference>
<accession>A0A4R5P765</accession>
<protein>
    <submittedName>
        <fullName evidence="4">Alpha/beta hydrolase</fullName>
    </submittedName>
</protein>
<evidence type="ECO:0000256" key="1">
    <source>
        <dbReference type="ARBA" id="ARBA00022801"/>
    </source>
</evidence>
<organism evidence="4 5">
    <name type="scientific">Mycobacteroides franklinii</name>
    <dbReference type="NCBI Taxonomy" id="948102"/>
    <lineage>
        <taxon>Bacteria</taxon>
        <taxon>Bacillati</taxon>
        <taxon>Actinomycetota</taxon>
        <taxon>Actinomycetes</taxon>
        <taxon>Mycobacteriales</taxon>
        <taxon>Mycobacteriaceae</taxon>
        <taxon>Mycobacteroides</taxon>
    </lineage>
</organism>
<keyword evidence="2" id="KW-0732">Signal</keyword>
<comment type="caution">
    <text evidence="4">The sequence shown here is derived from an EMBL/GenBank/DDBJ whole genome shotgun (WGS) entry which is preliminary data.</text>
</comment>
<evidence type="ECO:0000256" key="2">
    <source>
        <dbReference type="SAM" id="SignalP"/>
    </source>
</evidence>
<dbReference type="PROSITE" id="PS51257">
    <property type="entry name" value="PROKAR_LIPOPROTEIN"/>
    <property type="match status" value="1"/>
</dbReference>
<dbReference type="InterPro" id="IPR049492">
    <property type="entry name" value="BD-FAE-like_dom"/>
</dbReference>
<keyword evidence="1 4" id="KW-0378">Hydrolase</keyword>
<gene>
    <name evidence="4" type="ORF">EJ571_21925</name>
</gene>
<feature type="signal peptide" evidence="2">
    <location>
        <begin position="1"/>
        <end position="26"/>
    </location>
</feature>
<feature type="domain" description="BD-FAE-like" evidence="3">
    <location>
        <begin position="71"/>
        <end position="266"/>
    </location>
</feature>
<dbReference type="InterPro" id="IPR029058">
    <property type="entry name" value="AB_hydrolase_fold"/>
</dbReference>
<dbReference type="PANTHER" id="PTHR48081:SF33">
    <property type="entry name" value="KYNURENINE FORMAMIDASE"/>
    <property type="match status" value="1"/>
</dbReference>
<dbReference type="Proteomes" id="UP000295627">
    <property type="component" value="Unassembled WGS sequence"/>
</dbReference>
<dbReference type="AlphaFoldDB" id="A0A4R5P765"/>
<dbReference type="Gene3D" id="3.40.50.1820">
    <property type="entry name" value="alpha/beta hydrolase"/>
    <property type="match status" value="1"/>
</dbReference>
<reference evidence="4 5" key="1">
    <citation type="journal article" date="2019" name="Sci. Rep.">
        <title>Extended insight into the Mycobacterium chelonae-abscessus complex through whole genome sequencing of Mycobacterium salmoniphilum outbreak and Mycobacterium salmoniphilum-like strains.</title>
        <authorList>
            <person name="Behra P.R.K."/>
            <person name="Das S."/>
            <person name="Pettersson B.M.F."/>
            <person name="Shirreff L."/>
            <person name="DuCote T."/>
            <person name="Jacobsson K.G."/>
            <person name="Ennis D.G."/>
            <person name="Kirsebom L.A."/>
        </authorList>
    </citation>
    <scope>NUCLEOTIDE SEQUENCE [LARGE SCALE GENOMIC DNA]</scope>
    <source>
        <strain evidence="4 5">DSM 45524</strain>
    </source>
</reference>